<keyword evidence="13" id="KW-0289">Folate biosynthesis</keyword>
<evidence type="ECO:0000256" key="2">
    <source>
        <dbReference type="ARBA" id="ARBA00004799"/>
    </source>
</evidence>
<evidence type="ECO:0000256" key="4">
    <source>
        <dbReference type="ARBA" id="ARBA00008276"/>
    </source>
</evidence>
<dbReference type="NCBIfam" id="NF008101">
    <property type="entry name" value="PRK10846.1"/>
    <property type="match status" value="1"/>
</dbReference>
<evidence type="ECO:0000256" key="11">
    <source>
        <dbReference type="ARBA" id="ARBA00022840"/>
    </source>
</evidence>
<evidence type="ECO:0000256" key="13">
    <source>
        <dbReference type="ARBA" id="ARBA00022909"/>
    </source>
</evidence>
<keyword evidence="8 21" id="KW-0436">Ligase</keyword>
<sequence>MSAPDPAGPASASVFAPATLDDWLAHCERIHPREIELTLDRVRTVKDRLGIRFDAPLITVAGTNGKGSTCAMLESIALAAGYRVGLYSKPHLVHFEERCRIDGRMAQAAELVPHFEAVEAARGDVSLTYFEFTLLVIARLLAASDLDVVILEVGLGGRLDAVNVFDSDCQIITSIAIDHIEYLGTDREAIGREKAGVMRAGKPVIVGDPVPPDSVIEAARAIGADLWRPGVDFSYGGDRTQWSWVGRSQRWASLAYPSLRGANQLLNASAVLAAFDALRSMLPINAQAVRQGFAKVQLPGRFQIVPGRPTLVLDVSHNPHAVATLAQNLDQMGFFPRTHAVFGAMRDKDIAEMLAKMAPLVDHWHFTDLPAPRAARAAELNAIYRAVGQGAPAGASTEEHAGPVAALGAALSAADPADRIVVFGSFYTVGAVLENGLPPLAGQQPG</sequence>
<dbReference type="EMBL" id="JABWMJ010000002">
    <property type="protein sequence ID" value="NUZ05195.1"/>
    <property type="molecule type" value="Genomic_DNA"/>
</dbReference>
<evidence type="ECO:0000256" key="3">
    <source>
        <dbReference type="ARBA" id="ARBA00005150"/>
    </source>
</evidence>
<dbReference type="Pfam" id="PF08245">
    <property type="entry name" value="Mur_ligase_M"/>
    <property type="match status" value="1"/>
</dbReference>
<dbReference type="SUPFAM" id="SSF53623">
    <property type="entry name" value="MurD-like peptide ligases, catalytic domain"/>
    <property type="match status" value="1"/>
</dbReference>
<accession>A0A7Y6TVM4</accession>
<dbReference type="GO" id="GO:0046654">
    <property type="term" value="P:tetrahydrofolate biosynthetic process"/>
    <property type="evidence" value="ECO:0007669"/>
    <property type="project" value="UniProtKB-UniPathway"/>
</dbReference>
<comment type="pathway">
    <text evidence="2">Cofactor biosynthesis; tetrahydrofolate biosynthesis; 7,8-dihydrofolate from 2-amino-4-hydroxy-6-hydroxymethyl-7,8-dihydropteridine diphosphate and 4-aminobenzoate: step 2/2.</text>
</comment>
<keyword evidence="9" id="KW-0479">Metal-binding</keyword>
<dbReference type="EC" id="6.3.2.12" evidence="5"/>
<reference evidence="24 25" key="1">
    <citation type="submission" date="2020-06" db="EMBL/GenBank/DDBJ databases">
        <title>Schlegella sp. ID0723 isolated from air conditioner.</title>
        <authorList>
            <person name="Kim D.Y."/>
            <person name="Kim D.-U."/>
        </authorList>
    </citation>
    <scope>NUCLEOTIDE SEQUENCE [LARGE SCALE GENOMIC DNA]</scope>
    <source>
        <strain evidence="24 25">ID0723</strain>
    </source>
</reference>
<evidence type="ECO:0000256" key="7">
    <source>
        <dbReference type="ARBA" id="ARBA00019357"/>
    </source>
</evidence>
<name>A0A7Y6TVM4_9BURK</name>
<evidence type="ECO:0000256" key="8">
    <source>
        <dbReference type="ARBA" id="ARBA00022598"/>
    </source>
</evidence>
<evidence type="ECO:0000256" key="10">
    <source>
        <dbReference type="ARBA" id="ARBA00022741"/>
    </source>
</evidence>
<keyword evidence="12" id="KW-0460">Magnesium</keyword>
<comment type="catalytic activity">
    <reaction evidence="19">
        <text>(6R)-5,10-methylenetetrahydrofolyl-(gamma-L-Glu)(n) + L-glutamate + ATP = (6R)-5,10-methylenetetrahydrofolyl-(gamma-L-Glu)(n+1) + ADP + phosphate + H(+)</text>
        <dbReference type="Rhea" id="RHEA:51912"/>
        <dbReference type="Rhea" id="RHEA-COMP:13257"/>
        <dbReference type="Rhea" id="RHEA-COMP:13258"/>
        <dbReference type="ChEBI" id="CHEBI:15378"/>
        <dbReference type="ChEBI" id="CHEBI:29985"/>
        <dbReference type="ChEBI" id="CHEBI:30616"/>
        <dbReference type="ChEBI" id="CHEBI:43474"/>
        <dbReference type="ChEBI" id="CHEBI:136572"/>
        <dbReference type="ChEBI" id="CHEBI:456216"/>
        <dbReference type="EC" id="6.3.2.17"/>
    </reaction>
</comment>
<evidence type="ECO:0000256" key="19">
    <source>
        <dbReference type="ARBA" id="ARBA00049035"/>
    </source>
</evidence>
<evidence type="ECO:0000313" key="24">
    <source>
        <dbReference type="EMBL" id="NUZ05195.1"/>
    </source>
</evidence>
<comment type="similarity">
    <text evidence="4 21">Belongs to the folylpolyglutamate synthase family.</text>
</comment>
<evidence type="ECO:0000259" key="23">
    <source>
        <dbReference type="Pfam" id="PF08245"/>
    </source>
</evidence>
<dbReference type="GO" id="GO:0008841">
    <property type="term" value="F:dihydrofolate synthase activity"/>
    <property type="evidence" value="ECO:0007669"/>
    <property type="project" value="UniProtKB-EC"/>
</dbReference>
<dbReference type="InterPro" id="IPR004101">
    <property type="entry name" value="Mur_ligase_C"/>
</dbReference>
<dbReference type="InterPro" id="IPR036565">
    <property type="entry name" value="Mur-like_cat_sf"/>
</dbReference>
<gene>
    <name evidence="24" type="primary">folC</name>
    <name evidence="24" type="ORF">HQN59_05410</name>
</gene>
<keyword evidence="11 21" id="KW-0067">ATP-binding</keyword>
<comment type="function">
    <text evidence="1">Functions in two distinct reactions of the de novo folate biosynthetic pathway. Catalyzes the addition of a glutamate residue to dihydropteroate (7,8-dihydropteroate or H2Pte) to form dihydrofolate (7,8-dihydrofolate monoglutamate or H2Pte-Glu). Also catalyzes successive additions of L-glutamate to tetrahydrofolate or 10-formyltetrahydrofolate or 5,10-methylenetetrahydrofolate, leading to folylpolyglutamate derivatives.</text>
</comment>
<dbReference type="PANTHER" id="PTHR11136">
    <property type="entry name" value="FOLYLPOLYGLUTAMATE SYNTHASE-RELATED"/>
    <property type="match status" value="1"/>
</dbReference>
<comment type="pathway">
    <text evidence="3">Cofactor biosynthesis; tetrahydrofolylpolyglutamate biosynthesis.</text>
</comment>
<comment type="catalytic activity">
    <reaction evidence="17">
        <text>(6S)-5,6,7,8-tetrahydrofolyl-(gamma-L-Glu)(n) + L-glutamate + ATP = (6S)-5,6,7,8-tetrahydrofolyl-(gamma-L-Glu)(n+1) + ADP + phosphate + H(+)</text>
        <dbReference type="Rhea" id="RHEA:10580"/>
        <dbReference type="Rhea" id="RHEA-COMP:14738"/>
        <dbReference type="Rhea" id="RHEA-COMP:14740"/>
        <dbReference type="ChEBI" id="CHEBI:15378"/>
        <dbReference type="ChEBI" id="CHEBI:29985"/>
        <dbReference type="ChEBI" id="CHEBI:30616"/>
        <dbReference type="ChEBI" id="CHEBI:43474"/>
        <dbReference type="ChEBI" id="CHEBI:141005"/>
        <dbReference type="ChEBI" id="CHEBI:456216"/>
        <dbReference type="EC" id="6.3.2.17"/>
    </reaction>
</comment>
<evidence type="ECO:0000259" key="22">
    <source>
        <dbReference type="Pfam" id="PF02875"/>
    </source>
</evidence>
<dbReference type="EC" id="6.3.2.17" evidence="6"/>
<dbReference type="SUPFAM" id="SSF53244">
    <property type="entry name" value="MurD-like peptide ligases, peptide-binding domain"/>
    <property type="match status" value="1"/>
</dbReference>
<dbReference type="Pfam" id="PF02875">
    <property type="entry name" value="Mur_ligase_C"/>
    <property type="match status" value="1"/>
</dbReference>
<dbReference type="InterPro" id="IPR036615">
    <property type="entry name" value="Mur_ligase_C_dom_sf"/>
</dbReference>
<dbReference type="GO" id="GO:0005737">
    <property type="term" value="C:cytoplasm"/>
    <property type="evidence" value="ECO:0007669"/>
    <property type="project" value="TreeGrafter"/>
</dbReference>
<dbReference type="PIRSF" id="PIRSF001563">
    <property type="entry name" value="Folylpolyglu_synth"/>
    <property type="match status" value="1"/>
</dbReference>
<dbReference type="UniPathway" id="UPA00077">
    <property type="reaction ID" value="UER00157"/>
</dbReference>
<evidence type="ECO:0000256" key="12">
    <source>
        <dbReference type="ARBA" id="ARBA00022842"/>
    </source>
</evidence>
<dbReference type="Gene3D" id="3.90.190.20">
    <property type="entry name" value="Mur ligase, C-terminal domain"/>
    <property type="match status" value="1"/>
</dbReference>
<evidence type="ECO:0000256" key="16">
    <source>
        <dbReference type="ARBA" id="ARBA00032510"/>
    </source>
</evidence>
<evidence type="ECO:0000256" key="1">
    <source>
        <dbReference type="ARBA" id="ARBA00002714"/>
    </source>
</evidence>
<dbReference type="GO" id="GO:0046872">
    <property type="term" value="F:metal ion binding"/>
    <property type="evidence" value="ECO:0007669"/>
    <property type="project" value="UniProtKB-KW"/>
</dbReference>
<feature type="domain" description="Mur ligase central" evidence="23">
    <location>
        <begin position="60"/>
        <end position="196"/>
    </location>
</feature>
<proteinExistence type="inferred from homology"/>
<dbReference type="GO" id="GO:0004326">
    <property type="term" value="F:tetrahydrofolylpolyglutamate synthase activity"/>
    <property type="evidence" value="ECO:0007669"/>
    <property type="project" value="UniProtKB-EC"/>
</dbReference>
<dbReference type="Gene3D" id="3.40.1190.10">
    <property type="entry name" value="Mur-like, catalytic domain"/>
    <property type="match status" value="1"/>
</dbReference>
<comment type="catalytic activity">
    <reaction evidence="18">
        <text>10-formyltetrahydrofolyl-(gamma-L-Glu)(n) + L-glutamate + ATP = 10-formyltetrahydrofolyl-(gamma-L-Glu)(n+1) + ADP + phosphate + H(+)</text>
        <dbReference type="Rhea" id="RHEA:51904"/>
        <dbReference type="Rhea" id="RHEA-COMP:13088"/>
        <dbReference type="Rhea" id="RHEA-COMP:14300"/>
        <dbReference type="ChEBI" id="CHEBI:15378"/>
        <dbReference type="ChEBI" id="CHEBI:29985"/>
        <dbReference type="ChEBI" id="CHEBI:30616"/>
        <dbReference type="ChEBI" id="CHEBI:43474"/>
        <dbReference type="ChEBI" id="CHEBI:134413"/>
        <dbReference type="ChEBI" id="CHEBI:456216"/>
        <dbReference type="EC" id="6.3.2.17"/>
    </reaction>
</comment>
<evidence type="ECO:0000256" key="5">
    <source>
        <dbReference type="ARBA" id="ARBA00013023"/>
    </source>
</evidence>
<evidence type="ECO:0000256" key="21">
    <source>
        <dbReference type="PIRNR" id="PIRNR001563"/>
    </source>
</evidence>
<evidence type="ECO:0000256" key="17">
    <source>
        <dbReference type="ARBA" id="ARBA00047493"/>
    </source>
</evidence>
<keyword evidence="10 21" id="KW-0547">Nucleotide-binding</keyword>
<dbReference type="GO" id="GO:0005524">
    <property type="term" value="F:ATP binding"/>
    <property type="evidence" value="ECO:0007669"/>
    <property type="project" value="UniProtKB-KW"/>
</dbReference>
<evidence type="ECO:0000256" key="14">
    <source>
        <dbReference type="ARBA" id="ARBA00030048"/>
    </source>
</evidence>
<evidence type="ECO:0000256" key="9">
    <source>
        <dbReference type="ARBA" id="ARBA00022723"/>
    </source>
</evidence>
<comment type="catalytic activity">
    <reaction evidence="20">
        <text>7,8-dihydropteroate + L-glutamate + ATP = 7,8-dihydrofolate + ADP + phosphate + H(+)</text>
        <dbReference type="Rhea" id="RHEA:23584"/>
        <dbReference type="ChEBI" id="CHEBI:15378"/>
        <dbReference type="ChEBI" id="CHEBI:17839"/>
        <dbReference type="ChEBI" id="CHEBI:29985"/>
        <dbReference type="ChEBI" id="CHEBI:30616"/>
        <dbReference type="ChEBI" id="CHEBI:43474"/>
        <dbReference type="ChEBI" id="CHEBI:57451"/>
        <dbReference type="ChEBI" id="CHEBI:456216"/>
        <dbReference type="EC" id="6.3.2.12"/>
    </reaction>
</comment>
<evidence type="ECO:0000256" key="6">
    <source>
        <dbReference type="ARBA" id="ARBA00013025"/>
    </source>
</evidence>
<dbReference type="NCBIfam" id="TIGR01499">
    <property type="entry name" value="folC"/>
    <property type="match status" value="1"/>
</dbReference>
<dbReference type="GO" id="GO:0046656">
    <property type="term" value="P:folic acid biosynthetic process"/>
    <property type="evidence" value="ECO:0007669"/>
    <property type="project" value="UniProtKB-KW"/>
</dbReference>
<dbReference type="AlphaFoldDB" id="A0A7Y6TVM4"/>
<dbReference type="PANTHER" id="PTHR11136:SF0">
    <property type="entry name" value="DIHYDROFOLATE SYNTHETASE-RELATED"/>
    <property type="match status" value="1"/>
</dbReference>
<comment type="caution">
    <text evidence="24">The sequence shown here is derived from an EMBL/GenBank/DDBJ whole genome shotgun (WGS) entry which is preliminary data.</text>
</comment>
<dbReference type="RefSeq" id="WP_176066859.1">
    <property type="nucleotide sequence ID" value="NZ_JABWMJ010000002.1"/>
</dbReference>
<evidence type="ECO:0000313" key="25">
    <source>
        <dbReference type="Proteomes" id="UP000529637"/>
    </source>
</evidence>
<evidence type="ECO:0000256" key="15">
    <source>
        <dbReference type="ARBA" id="ARBA00030592"/>
    </source>
</evidence>
<keyword evidence="25" id="KW-1185">Reference proteome</keyword>
<dbReference type="Proteomes" id="UP000529637">
    <property type="component" value="Unassembled WGS sequence"/>
</dbReference>
<feature type="domain" description="Mur ligase C-terminal" evidence="22">
    <location>
        <begin position="300"/>
        <end position="426"/>
    </location>
</feature>
<dbReference type="InterPro" id="IPR013221">
    <property type="entry name" value="Mur_ligase_cen"/>
</dbReference>
<evidence type="ECO:0000256" key="18">
    <source>
        <dbReference type="ARBA" id="ARBA00047808"/>
    </source>
</evidence>
<evidence type="ECO:0000256" key="20">
    <source>
        <dbReference type="ARBA" id="ARBA00049161"/>
    </source>
</evidence>
<dbReference type="InterPro" id="IPR001645">
    <property type="entry name" value="Folylpolyglutamate_synth"/>
</dbReference>
<protein>
    <recommendedName>
        <fullName evidence="7">Dihydrofolate synthase/folylpolyglutamate synthase</fullName>
        <ecNumber evidence="5">6.3.2.12</ecNumber>
        <ecNumber evidence="6">6.3.2.17</ecNumber>
    </recommendedName>
    <alternativeName>
        <fullName evidence="16">Folylpoly-gamma-glutamate synthetase-dihydrofolate synthetase</fullName>
    </alternativeName>
    <alternativeName>
        <fullName evidence="14">Folylpolyglutamate synthetase</fullName>
    </alternativeName>
    <alternativeName>
        <fullName evidence="15">Tetrahydrofolylpolyglutamate synthase</fullName>
    </alternativeName>
</protein>
<organism evidence="24 25">
    <name type="scientific">Piscinibacter koreensis</name>
    <dbReference type="NCBI Taxonomy" id="2742824"/>
    <lineage>
        <taxon>Bacteria</taxon>
        <taxon>Pseudomonadati</taxon>
        <taxon>Pseudomonadota</taxon>
        <taxon>Betaproteobacteria</taxon>
        <taxon>Burkholderiales</taxon>
        <taxon>Sphaerotilaceae</taxon>
        <taxon>Piscinibacter</taxon>
    </lineage>
</organism>